<dbReference type="AlphaFoldDB" id="A0A7U2FBT9"/>
<gene>
    <name evidence="1" type="ORF">JI435_414560</name>
</gene>
<sequence>MAFVGSGEGRLMMVSRSRHGCRTLVVVVHGKKSSSSHDTLLHLLFEYVSCLFSVSMTMLSRIQSLSTALVLR</sequence>
<dbReference type="EMBL" id="CP069032">
    <property type="protein sequence ID" value="QRD00100.1"/>
    <property type="molecule type" value="Genomic_DNA"/>
</dbReference>
<evidence type="ECO:0000313" key="1">
    <source>
        <dbReference type="EMBL" id="QRD00100.1"/>
    </source>
</evidence>
<protein>
    <submittedName>
        <fullName evidence="1">Uncharacterized protein</fullName>
    </submittedName>
</protein>
<organism evidence="1 2">
    <name type="scientific">Phaeosphaeria nodorum (strain SN15 / ATCC MYA-4574 / FGSC 10173)</name>
    <name type="common">Glume blotch fungus</name>
    <name type="synonym">Parastagonospora nodorum</name>
    <dbReference type="NCBI Taxonomy" id="321614"/>
    <lineage>
        <taxon>Eukaryota</taxon>
        <taxon>Fungi</taxon>
        <taxon>Dikarya</taxon>
        <taxon>Ascomycota</taxon>
        <taxon>Pezizomycotina</taxon>
        <taxon>Dothideomycetes</taxon>
        <taxon>Pleosporomycetidae</taxon>
        <taxon>Pleosporales</taxon>
        <taxon>Pleosporineae</taxon>
        <taxon>Phaeosphaeriaceae</taxon>
        <taxon>Parastagonospora</taxon>
    </lineage>
</organism>
<reference evidence="2" key="1">
    <citation type="journal article" date="2021" name="BMC Genomics">
        <title>Chromosome-level genome assembly and manually-curated proteome of model necrotroph Parastagonospora nodorum Sn15 reveals a genome-wide trove of candidate effector homologs, and redundancy of virulence-related functions within an accessory chromosome.</title>
        <authorList>
            <person name="Bertazzoni S."/>
            <person name="Jones D.A.B."/>
            <person name="Phan H.T."/>
            <person name="Tan K.-C."/>
            <person name="Hane J.K."/>
        </authorList>
    </citation>
    <scope>NUCLEOTIDE SEQUENCE [LARGE SCALE GENOMIC DNA]</scope>
    <source>
        <strain evidence="2">SN15 / ATCC MYA-4574 / FGSC 10173)</strain>
    </source>
</reference>
<evidence type="ECO:0000313" key="2">
    <source>
        <dbReference type="Proteomes" id="UP000663193"/>
    </source>
</evidence>
<accession>A0A7U2FBT9</accession>
<dbReference type="VEuPathDB" id="FungiDB:JI435_414560"/>
<proteinExistence type="predicted"/>
<keyword evidence="2" id="KW-1185">Reference proteome</keyword>
<dbReference type="Proteomes" id="UP000663193">
    <property type="component" value="Chromosome 10"/>
</dbReference>
<name>A0A7U2FBT9_PHANO</name>